<protein>
    <submittedName>
        <fullName evidence="2">Uncharacterized protein</fullName>
    </submittedName>
</protein>
<evidence type="ECO:0000256" key="1">
    <source>
        <dbReference type="SAM" id="Phobius"/>
    </source>
</evidence>
<dbReference type="Pfam" id="PF10321">
    <property type="entry name" value="7TM_GPCR_Srt"/>
    <property type="match status" value="1"/>
</dbReference>
<feature type="transmembrane region" description="Helical" evidence="1">
    <location>
        <begin position="243"/>
        <end position="263"/>
    </location>
</feature>
<dbReference type="InterPro" id="IPR019425">
    <property type="entry name" value="7TM_GPCR_serpentine_rcpt_Srt"/>
</dbReference>
<feature type="transmembrane region" description="Helical" evidence="1">
    <location>
        <begin position="269"/>
        <end position="293"/>
    </location>
</feature>
<dbReference type="PANTHER" id="PTHR23021">
    <property type="entry name" value="SERPENTINE RECEPTOR, CLASS T"/>
    <property type="match status" value="1"/>
</dbReference>
<feature type="transmembrane region" description="Helical" evidence="1">
    <location>
        <begin position="152"/>
        <end position="175"/>
    </location>
</feature>
<evidence type="ECO:0000313" key="2">
    <source>
        <dbReference type="EMBL" id="ULT87461.1"/>
    </source>
</evidence>
<organism evidence="2 3">
    <name type="scientific">Caenorhabditis briggsae</name>
    <dbReference type="NCBI Taxonomy" id="6238"/>
    <lineage>
        <taxon>Eukaryota</taxon>
        <taxon>Metazoa</taxon>
        <taxon>Ecdysozoa</taxon>
        <taxon>Nematoda</taxon>
        <taxon>Chromadorea</taxon>
        <taxon>Rhabditida</taxon>
        <taxon>Rhabditina</taxon>
        <taxon>Rhabditomorpha</taxon>
        <taxon>Rhabditoidea</taxon>
        <taxon>Rhabditidae</taxon>
        <taxon>Peloderinae</taxon>
        <taxon>Caenorhabditis</taxon>
    </lineage>
</organism>
<keyword evidence="1" id="KW-0812">Transmembrane</keyword>
<dbReference type="AlphaFoldDB" id="A0AAE8ZVH6"/>
<dbReference type="EMBL" id="CP090895">
    <property type="protein sequence ID" value="ULT87461.1"/>
    <property type="molecule type" value="Genomic_DNA"/>
</dbReference>
<keyword evidence="1" id="KW-1133">Transmembrane helix</keyword>
<evidence type="ECO:0000313" key="3">
    <source>
        <dbReference type="Proteomes" id="UP000827892"/>
    </source>
</evidence>
<gene>
    <name evidence="2" type="ORF">L3Y34_006941</name>
</gene>
<reference evidence="2 3" key="1">
    <citation type="submission" date="2022-02" db="EMBL/GenBank/DDBJ databases">
        <title>Chromosome-level reference genomes for two strains of Caenorhabditis briggsae: an improved platform for comparative genomics.</title>
        <authorList>
            <person name="Stevens L."/>
            <person name="Andersen E.C."/>
        </authorList>
    </citation>
    <scope>NUCLEOTIDE SEQUENCE [LARGE SCALE GENOMIC DNA]</scope>
    <source>
        <strain evidence="2">QX1410_ONT</strain>
        <tissue evidence="2">Whole-organism</tissue>
    </source>
</reference>
<sequence>MNQVIKYGSIASIPLYNCSAHQPENWYQKDSVPRPVLGLTEGICGIIIEILYFPMLAVMLEKEQFSMSCYKIMTLLAIVDILSILCNCIITGWLAYQGAVYCTYPTLTYISGMAGMGLWCCSCVIAVILVTNRLLDLILPNDGSFIFGGSRIYFVLMIPILYGLYFVFFNTPILFTSKYHAWFVDPMIFEGKETEYANIPHIFNNFLVVASTTFLYAVFCWALCSKLKNTDIRSESRSASSQIFFQSAMICAVNMLAAIIYVIMNYIVIPYWMILLGTFMWQLGNGAPVFIYLKFNKTLRNGLFRKIGLKKPKIKGRTNYSSSQVAPPQPSAF</sequence>
<accession>A0AAE8ZVH6</accession>
<feature type="transmembrane region" description="Helical" evidence="1">
    <location>
        <begin position="202"/>
        <end position="223"/>
    </location>
</feature>
<dbReference type="SUPFAM" id="SSF81321">
    <property type="entry name" value="Family A G protein-coupled receptor-like"/>
    <property type="match status" value="1"/>
</dbReference>
<keyword evidence="1" id="KW-0472">Membrane</keyword>
<dbReference type="PANTHER" id="PTHR23021:SF83">
    <property type="entry name" value="SERPENTINE RECEPTOR, CLASS T"/>
    <property type="match status" value="1"/>
</dbReference>
<feature type="transmembrane region" description="Helical" evidence="1">
    <location>
        <begin position="72"/>
        <end position="96"/>
    </location>
</feature>
<proteinExistence type="predicted"/>
<name>A0AAE8ZVH6_CAEBR</name>
<feature type="transmembrane region" description="Helical" evidence="1">
    <location>
        <begin position="108"/>
        <end position="131"/>
    </location>
</feature>
<feature type="transmembrane region" description="Helical" evidence="1">
    <location>
        <begin position="36"/>
        <end position="60"/>
    </location>
</feature>
<dbReference type="Proteomes" id="UP000827892">
    <property type="component" value="Chromosome V"/>
</dbReference>
<dbReference type="Gene3D" id="1.20.1070.10">
    <property type="entry name" value="Rhodopsin 7-helix transmembrane proteins"/>
    <property type="match status" value="1"/>
</dbReference>